<organism evidence="4 7">
    <name type="scientific">Phytophthora fragariae</name>
    <dbReference type="NCBI Taxonomy" id="53985"/>
    <lineage>
        <taxon>Eukaryota</taxon>
        <taxon>Sar</taxon>
        <taxon>Stramenopiles</taxon>
        <taxon>Oomycota</taxon>
        <taxon>Peronosporomycetes</taxon>
        <taxon>Peronosporales</taxon>
        <taxon>Peronosporaceae</taxon>
        <taxon>Phytophthora</taxon>
    </lineage>
</organism>
<dbReference type="Proteomes" id="UP000440367">
    <property type="component" value="Unassembled WGS sequence"/>
</dbReference>
<evidence type="ECO:0000313" key="3">
    <source>
        <dbReference type="EMBL" id="KAE9204586.1"/>
    </source>
</evidence>
<dbReference type="EMBL" id="QXGD01000590">
    <property type="protein sequence ID" value="KAE9232621.1"/>
    <property type="molecule type" value="Genomic_DNA"/>
</dbReference>
<dbReference type="AlphaFoldDB" id="A0A6A3ZC38"/>
<dbReference type="EMBL" id="QXGC01000200">
    <property type="protein sequence ID" value="KAE9245116.1"/>
    <property type="molecule type" value="Genomic_DNA"/>
</dbReference>
<evidence type="ECO:0000313" key="1">
    <source>
        <dbReference type="EMBL" id="KAE9007551.1"/>
    </source>
</evidence>
<dbReference type="Proteomes" id="UP000460718">
    <property type="component" value="Unassembled WGS sequence"/>
</dbReference>
<sequence>MADIGTPTERRDALLADLTVDEVDDQLVPAAANSSPGHDGAVTTSTRRSYILERVPFP</sequence>
<dbReference type="EMBL" id="QXFZ01000628">
    <property type="protein sequence ID" value="KAE9109715.1"/>
    <property type="molecule type" value="Genomic_DNA"/>
</dbReference>
<evidence type="ECO:0000313" key="7">
    <source>
        <dbReference type="Proteomes" id="UP000440367"/>
    </source>
</evidence>
<name>A0A6A3ZC38_9STRA</name>
<protein>
    <submittedName>
        <fullName evidence="4">Uncharacterized protein</fullName>
    </submittedName>
</protein>
<evidence type="ECO:0000313" key="8">
    <source>
        <dbReference type="Proteomes" id="UP000441208"/>
    </source>
</evidence>
<dbReference type="Proteomes" id="UP000441208">
    <property type="component" value="Unassembled WGS sequence"/>
</dbReference>
<evidence type="ECO:0000313" key="5">
    <source>
        <dbReference type="EMBL" id="KAE9245116.1"/>
    </source>
</evidence>
<dbReference type="EMBL" id="QXGB01000776">
    <property type="protein sequence ID" value="KAE9204586.1"/>
    <property type="molecule type" value="Genomic_DNA"/>
</dbReference>
<dbReference type="EMBL" id="QXFW01000604">
    <property type="protein sequence ID" value="KAE9007551.1"/>
    <property type="molecule type" value="Genomic_DNA"/>
</dbReference>
<evidence type="ECO:0000313" key="6">
    <source>
        <dbReference type="Proteomes" id="UP000433483"/>
    </source>
</evidence>
<reference evidence="6 7" key="1">
    <citation type="submission" date="2018-08" db="EMBL/GenBank/DDBJ databases">
        <title>Genomic investigation of the strawberry pathogen Phytophthora fragariae indicates pathogenicity is determined by transcriptional variation in three key races.</title>
        <authorList>
            <person name="Adams T.M."/>
            <person name="Armitage A.D."/>
            <person name="Sobczyk M.K."/>
            <person name="Bates H.J."/>
            <person name="Dunwell J.M."/>
            <person name="Nellist C.F."/>
            <person name="Harrison R.J."/>
        </authorList>
    </citation>
    <scope>NUCLEOTIDE SEQUENCE [LARGE SCALE GENOMIC DNA]</scope>
    <source>
        <strain evidence="4 7">BC-1</strain>
        <strain evidence="5 10">BC-23</strain>
        <strain evidence="3 6">NOV-27</strain>
        <strain evidence="2 8">NOV-71</strain>
        <strain evidence="1 9">SCRP245</strain>
    </source>
</reference>
<evidence type="ECO:0000313" key="9">
    <source>
        <dbReference type="Proteomes" id="UP000460718"/>
    </source>
</evidence>
<dbReference type="Proteomes" id="UP000433483">
    <property type="component" value="Unassembled WGS sequence"/>
</dbReference>
<proteinExistence type="predicted"/>
<dbReference type="Proteomes" id="UP000476176">
    <property type="component" value="Unassembled WGS sequence"/>
</dbReference>
<evidence type="ECO:0000313" key="4">
    <source>
        <dbReference type="EMBL" id="KAE9232621.1"/>
    </source>
</evidence>
<evidence type="ECO:0000313" key="2">
    <source>
        <dbReference type="EMBL" id="KAE9109715.1"/>
    </source>
</evidence>
<keyword evidence="6" id="KW-1185">Reference proteome</keyword>
<comment type="caution">
    <text evidence="4">The sequence shown here is derived from an EMBL/GenBank/DDBJ whole genome shotgun (WGS) entry which is preliminary data.</text>
</comment>
<evidence type="ECO:0000313" key="10">
    <source>
        <dbReference type="Proteomes" id="UP000476176"/>
    </source>
</evidence>
<accession>A0A6A3ZC38</accession>
<gene>
    <name evidence="4" type="ORF">PF002_g12311</name>
    <name evidence="5" type="ORF">PF004_g5376</name>
    <name evidence="3" type="ORF">PF005_g13737</name>
    <name evidence="2" type="ORF">PF007_g12142</name>
    <name evidence="1" type="ORF">PF011_g11076</name>
</gene>